<proteinExistence type="predicted"/>
<keyword evidence="2" id="KW-1185">Reference proteome</keyword>
<dbReference type="Proteomes" id="UP000030428">
    <property type="component" value="Unassembled WGS sequence"/>
</dbReference>
<dbReference type="EMBL" id="JSZA02000247">
    <property type="protein sequence ID" value="KHD04901.1"/>
    <property type="molecule type" value="Genomic_DNA"/>
</dbReference>
<reference evidence="1 2" key="1">
    <citation type="journal article" date="2016" name="Front. Microbiol.">
        <title>Single-Cell (Meta-)Genomics of a Dimorphic Candidatus Thiomargarita nelsonii Reveals Genomic Plasticity.</title>
        <authorList>
            <person name="Flood B.E."/>
            <person name="Fliss P."/>
            <person name="Jones D.S."/>
            <person name="Dick G.J."/>
            <person name="Jain S."/>
            <person name="Kaster A.K."/>
            <person name="Winkel M."/>
            <person name="Mussmann M."/>
            <person name="Bailey J."/>
        </authorList>
    </citation>
    <scope>NUCLEOTIDE SEQUENCE [LARGE SCALE GENOMIC DNA]</scope>
    <source>
        <strain evidence="1">Hydrate Ridge</strain>
    </source>
</reference>
<evidence type="ECO:0000313" key="2">
    <source>
        <dbReference type="Proteomes" id="UP000030428"/>
    </source>
</evidence>
<gene>
    <name evidence="1" type="ORF">PN36_31350</name>
</gene>
<comment type="caution">
    <text evidence="1">The sequence shown here is derived from an EMBL/GenBank/DDBJ whole genome shotgun (WGS) entry which is preliminary data.</text>
</comment>
<accession>A0A0A6RM49</accession>
<protein>
    <submittedName>
        <fullName evidence="1">Uncharacterized protein</fullName>
    </submittedName>
</protein>
<evidence type="ECO:0000313" key="1">
    <source>
        <dbReference type="EMBL" id="KHD04901.1"/>
    </source>
</evidence>
<organism evidence="1 2">
    <name type="scientific">Candidatus Thiomargarita nelsonii</name>
    <dbReference type="NCBI Taxonomy" id="1003181"/>
    <lineage>
        <taxon>Bacteria</taxon>
        <taxon>Pseudomonadati</taxon>
        <taxon>Pseudomonadota</taxon>
        <taxon>Gammaproteobacteria</taxon>
        <taxon>Thiotrichales</taxon>
        <taxon>Thiotrichaceae</taxon>
        <taxon>Thiomargarita</taxon>
    </lineage>
</organism>
<dbReference type="AlphaFoldDB" id="A0A0A6RM49"/>
<sequence length="214" mass="24434">MAGRFLRLPIEVENQGGESCQLTNVEVVIRRGREEIRHLTPPAPQQAYLLEAGKTHSYTLKIQLVDEQQQPIAAKRYQCDVEQMVVEEDLDRSHLKLTTELEVRSSQDYTGIVTIDFGTRATAAAFYPQDNTEQRAISLPFSEKDSCLPTAIAYYLDEEDQLQYDIGYDAITLLDSGKFSDLVYLDNLKWRLDESEPVLLPDDSERTWEDIAVD</sequence>
<name>A0A0A6RM49_9GAMM</name>